<dbReference type="Proteomes" id="UP000265560">
    <property type="component" value="Chromosome"/>
</dbReference>
<organism evidence="3 4">
    <name type="scientific">Pseudomonas cavernae</name>
    <dbReference type="NCBI Taxonomy" id="2320867"/>
    <lineage>
        <taxon>Bacteria</taxon>
        <taxon>Pseudomonadati</taxon>
        <taxon>Pseudomonadota</taxon>
        <taxon>Gammaproteobacteria</taxon>
        <taxon>Pseudomonadales</taxon>
        <taxon>Pseudomonadaceae</taxon>
        <taxon>Pseudomonas</taxon>
    </lineage>
</organism>
<dbReference type="GO" id="GO:0009279">
    <property type="term" value="C:cell outer membrane"/>
    <property type="evidence" value="ECO:0007669"/>
    <property type="project" value="InterPro"/>
</dbReference>
<dbReference type="AlphaFoldDB" id="A0A385Z517"/>
<sequence>MTSSFTRPTLLAAAVSLSTITAGVANAAEAMDHSMHASPSAPAAVEAKPAAAAKATPAKQPPASGGQMDHSAMGHGSMQSMDYSQMGSMDHGSMDHSQMNHGQTDQRPSDSMDHGAMDHDKMNQGSADEGPGTTSRTPIPVLTDADREAAFPPLPGHAVHDKLLNSFFLLDQLEYQDADEGSALNWDASGWIGGDVDRLWLRSEGERTNGVTEEAEIQALWGHAIGPWWDVVTGVRQDFKPGSPQTWGAFGIQGMALYAFEAEATAFIGENGQTAARLEGDYDILLTNRLILQPTAEVNFYGKNDPERGIGSGLANTEVGLRLRYEIVREFAPYIGVTWNRAYGNTADLARDDGEDDNEARFVAGIRVWF</sequence>
<feature type="compositionally biased region" description="Polar residues" evidence="1">
    <location>
        <begin position="77"/>
        <end position="87"/>
    </location>
</feature>
<accession>A0A385Z517</accession>
<feature type="compositionally biased region" description="Basic and acidic residues" evidence="1">
    <location>
        <begin position="107"/>
        <end position="122"/>
    </location>
</feature>
<dbReference type="InterPro" id="IPR007939">
    <property type="entry name" value="Cu-R_B_prcur"/>
</dbReference>
<dbReference type="RefSeq" id="WP_119893814.1">
    <property type="nucleotide sequence ID" value="NZ_CP032419.1"/>
</dbReference>
<feature type="compositionally biased region" description="Polar residues" evidence="1">
    <location>
        <begin position="95"/>
        <end position="106"/>
    </location>
</feature>
<reference evidence="4" key="1">
    <citation type="submission" date="2018-09" db="EMBL/GenBank/DDBJ databases">
        <authorList>
            <person name="Zhu H."/>
        </authorList>
    </citation>
    <scope>NUCLEOTIDE SEQUENCE [LARGE SCALE GENOMIC DNA]</scope>
    <source>
        <strain evidence="4">K2W31S-8</strain>
    </source>
</reference>
<feature type="region of interest" description="Disordered" evidence="1">
    <location>
        <begin position="33"/>
        <end position="139"/>
    </location>
</feature>
<evidence type="ECO:0000256" key="1">
    <source>
        <dbReference type="SAM" id="MobiDB-lite"/>
    </source>
</evidence>
<gene>
    <name evidence="3" type="ORF">D3880_12750</name>
</gene>
<feature type="signal peptide" evidence="2">
    <location>
        <begin position="1"/>
        <end position="27"/>
    </location>
</feature>
<dbReference type="Pfam" id="PF05275">
    <property type="entry name" value="CopB"/>
    <property type="match status" value="1"/>
</dbReference>
<proteinExistence type="predicted"/>
<dbReference type="OrthoDB" id="9778934at2"/>
<dbReference type="GO" id="GO:0005507">
    <property type="term" value="F:copper ion binding"/>
    <property type="evidence" value="ECO:0007669"/>
    <property type="project" value="InterPro"/>
</dbReference>
<dbReference type="SUPFAM" id="SSF56935">
    <property type="entry name" value="Porins"/>
    <property type="match status" value="1"/>
</dbReference>
<feature type="chain" id="PRO_5017228131" evidence="2">
    <location>
        <begin position="28"/>
        <end position="370"/>
    </location>
</feature>
<dbReference type="GO" id="GO:0006878">
    <property type="term" value="P:intracellular copper ion homeostasis"/>
    <property type="evidence" value="ECO:0007669"/>
    <property type="project" value="InterPro"/>
</dbReference>
<dbReference type="EMBL" id="CP032419">
    <property type="protein sequence ID" value="AYC33167.1"/>
    <property type="molecule type" value="Genomic_DNA"/>
</dbReference>
<feature type="compositionally biased region" description="Low complexity" evidence="1">
    <location>
        <begin position="37"/>
        <end position="64"/>
    </location>
</feature>
<evidence type="ECO:0000313" key="3">
    <source>
        <dbReference type="EMBL" id="AYC33167.1"/>
    </source>
</evidence>
<protein>
    <submittedName>
        <fullName evidence="3">Copper resistance protein B</fullName>
    </submittedName>
</protein>
<dbReference type="KEGG" id="pcav:D3880_12750"/>
<evidence type="ECO:0000313" key="4">
    <source>
        <dbReference type="Proteomes" id="UP000265560"/>
    </source>
</evidence>
<evidence type="ECO:0000256" key="2">
    <source>
        <dbReference type="SAM" id="SignalP"/>
    </source>
</evidence>
<name>A0A385Z517_9PSED</name>
<keyword evidence="4" id="KW-1185">Reference proteome</keyword>
<keyword evidence="2" id="KW-0732">Signal</keyword>